<evidence type="ECO:0000313" key="3">
    <source>
        <dbReference type="EMBL" id="MBB4248936.1"/>
    </source>
</evidence>
<comment type="pathway">
    <text evidence="1">Cofactor biosynthesis; ubiquinone biosynthesis.</text>
</comment>
<name>A0A840GAR0_RHOTE</name>
<dbReference type="OrthoDB" id="8525483at2"/>
<organism evidence="3 4">
    <name type="scientific">Rhodocyclus tenuis</name>
    <name type="common">Rhodospirillum tenue</name>
    <dbReference type="NCBI Taxonomy" id="1066"/>
    <lineage>
        <taxon>Bacteria</taxon>
        <taxon>Pseudomonadati</taxon>
        <taxon>Pseudomonadota</taxon>
        <taxon>Betaproteobacteria</taxon>
        <taxon>Rhodocyclales</taxon>
        <taxon>Rhodocyclaceae</taxon>
        <taxon>Rhodocyclus</taxon>
    </lineage>
</organism>
<dbReference type="InterPro" id="IPR038989">
    <property type="entry name" value="UbiJ"/>
</dbReference>
<dbReference type="Proteomes" id="UP000587070">
    <property type="component" value="Unassembled WGS sequence"/>
</dbReference>
<evidence type="ECO:0000313" key="4">
    <source>
        <dbReference type="Proteomes" id="UP000587070"/>
    </source>
</evidence>
<dbReference type="EMBL" id="JACIGE010000015">
    <property type="protein sequence ID" value="MBB4248936.1"/>
    <property type="molecule type" value="Genomic_DNA"/>
</dbReference>
<dbReference type="PANTHER" id="PTHR38693">
    <property type="entry name" value="UBIQUINONE BIOSYNTHESIS PROTEIN UBIJ"/>
    <property type="match status" value="1"/>
</dbReference>
<comment type="function">
    <text evidence="1">Required for ubiquinone (coenzyme Q) biosynthesis. Binds hydrophobic ubiquinone biosynthetic intermediates via its SCP2 domain and is essential for the stability of the Ubi complex. May constitute a docking platform where Ubi enzymes assemble and access their SCP2-bound polyprenyl substrates.</text>
</comment>
<comment type="subcellular location">
    <subcellularLocation>
        <location evidence="1">Cytoplasm</location>
    </subcellularLocation>
</comment>
<reference evidence="3 4" key="1">
    <citation type="submission" date="2020-08" db="EMBL/GenBank/DDBJ databases">
        <title>Genome sequencing of Purple Non-Sulfur Bacteria from various extreme environments.</title>
        <authorList>
            <person name="Mayer M."/>
        </authorList>
    </citation>
    <scope>NUCLEOTIDE SEQUENCE [LARGE SCALE GENOMIC DNA]</scope>
    <source>
        <strain evidence="3 4">2761</strain>
    </source>
</reference>
<dbReference type="PANTHER" id="PTHR38693:SF1">
    <property type="entry name" value="UBIQUINONE BIOSYNTHESIS ACCESSORY FACTOR UBIJ"/>
    <property type="match status" value="1"/>
</dbReference>
<dbReference type="HAMAP" id="MF_02215">
    <property type="entry name" value="UbiJ"/>
    <property type="match status" value="1"/>
</dbReference>
<dbReference type="RefSeq" id="WP_153117826.1">
    <property type="nucleotide sequence ID" value="NZ_JACIGE010000015.1"/>
</dbReference>
<protein>
    <recommendedName>
        <fullName evidence="1">Ubiquinone biosynthesis accessory factor UbiJ</fullName>
    </recommendedName>
</protein>
<dbReference type="AlphaFoldDB" id="A0A840GAR0"/>
<evidence type="ECO:0000256" key="2">
    <source>
        <dbReference type="SAM" id="Coils"/>
    </source>
</evidence>
<keyword evidence="1" id="KW-0831">Ubiquinone biosynthesis</keyword>
<gene>
    <name evidence="1" type="primary">ubiJ</name>
    <name evidence="3" type="ORF">GGD90_003338</name>
</gene>
<keyword evidence="3" id="KW-0830">Ubiquinone</keyword>
<feature type="coiled-coil region" evidence="2">
    <location>
        <begin position="168"/>
        <end position="195"/>
    </location>
</feature>
<proteinExistence type="inferred from homology"/>
<dbReference type="GO" id="GO:0005737">
    <property type="term" value="C:cytoplasm"/>
    <property type="evidence" value="ECO:0007669"/>
    <property type="project" value="UniProtKB-SubCell"/>
</dbReference>
<evidence type="ECO:0000256" key="1">
    <source>
        <dbReference type="HAMAP-Rule" id="MF_02215"/>
    </source>
</evidence>
<dbReference type="GO" id="GO:0006744">
    <property type="term" value="P:ubiquinone biosynthetic process"/>
    <property type="evidence" value="ECO:0007669"/>
    <property type="project" value="UniProtKB-UniRule"/>
</dbReference>
<keyword evidence="2" id="KW-0175">Coiled coil</keyword>
<comment type="caution">
    <text evidence="3">The sequence shown here is derived from an EMBL/GenBank/DDBJ whole genome shotgun (WGS) entry which is preliminary data.</text>
</comment>
<keyword evidence="4" id="KW-1185">Reference proteome</keyword>
<keyword evidence="1" id="KW-0963">Cytoplasm</keyword>
<sequence length="200" mass="22086">MIAGAGLRLVNRLLAGERWAGARLAPFAGQVARVEYRGWSIAVVVDADGQLSEGDQDAAALVTLRLPDDAPARLLADRESLFGAARISGSAEFAEALAFVVRNLRWDIEDDLALLLGASPIADIAARRLLGLGRRFGSWQLDAAQRGARNLSEYLLFERPTISTREDLRAFCSDVDQLRDDCARLEKRLQRIELTRSLRR</sequence>
<dbReference type="UniPathway" id="UPA00232"/>
<comment type="similarity">
    <text evidence="1">Belongs to the UbiJ family.</text>
</comment>
<accession>A0A840GAR0</accession>